<name>A0A397UX11_9GLOM</name>
<feature type="compositionally biased region" description="Low complexity" evidence="1">
    <location>
        <begin position="31"/>
        <end position="42"/>
    </location>
</feature>
<proteinExistence type="predicted"/>
<evidence type="ECO:0000256" key="1">
    <source>
        <dbReference type="SAM" id="MobiDB-lite"/>
    </source>
</evidence>
<evidence type="ECO:0000313" key="3">
    <source>
        <dbReference type="Proteomes" id="UP000266673"/>
    </source>
</evidence>
<feature type="compositionally biased region" description="Polar residues" evidence="1">
    <location>
        <begin position="13"/>
        <end position="30"/>
    </location>
</feature>
<keyword evidence="3" id="KW-1185">Reference proteome</keyword>
<comment type="caution">
    <text evidence="2">The sequence shown here is derived from an EMBL/GenBank/DDBJ whole genome shotgun (WGS) entry which is preliminary data.</text>
</comment>
<feature type="region of interest" description="Disordered" evidence="1">
    <location>
        <begin position="1"/>
        <end position="69"/>
    </location>
</feature>
<gene>
    <name evidence="2" type="ORF">C2G38_2201709</name>
</gene>
<accession>A0A397UX11</accession>
<dbReference type="Proteomes" id="UP000266673">
    <property type="component" value="Unassembled WGS sequence"/>
</dbReference>
<dbReference type="AlphaFoldDB" id="A0A397UX11"/>
<reference evidence="2 3" key="1">
    <citation type="submission" date="2018-06" db="EMBL/GenBank/DDBJ databases">
        <title>Comparative genomics reveals the genomic features of Rhizophagus irregularis, R. cerebriforme, R. diaphanum and Gigaspora rosea, and their symbiotic lifestyle signature.</title>
        <authorList>
            <person name="Morin E."/>
            <person name="San Clemente H."/>
            <person name="Chen E.C.H."/>
            <person name="De La Providencia I."/>
            <person name="Hainaut M."/>
            <person name="Kuo A."/>
            <person name="Kohler A."/>
            <person name="Murat C."/>
            <person name="Tang N."/>
            <person name="Roy S."/>
            <person name="Loubradou J."/>
            <person name="Henrissat B."/>
            <person name="Grigoriev I.V."/>
            <person name="Corradi N."/>
            <person name="Roux C."/>
            <person name="Martin F.M."/>
        </authorList>
    </citation>
    <scope>NUCLEOTIDE SEQUENCE [LARGE SCALE GENOMIC DNA]</scope>
    <source>
        <strain evidence="2 3">DAOM 194757</strain>
    </source>
</reference>
<organism evidence="2 3">
    <name type="scientific">Gigaspora rosea</name>
    <dbReference type="NCBI Taxonomy" id="44941"/>
    <lineage>
        <taxon>Eukaryota</taxon>
        <taxon>Fungi</taxon>
        <taxon>Fungi incertae sedis</taxon>
        <taxon>Mucoromycota</taxon>
        <taxon>Glomeromycotina</taxon>
        <taxon>Glomeromycetes</taxon>
        <taxon>Diversisporales</taxon>
        <taxon>Gigasporaceae</taxon>
        <taxon>Gigaspora</taxon>
    </lineage>
</organism>
<dbReference type="OrthoDB" id="2328499at2759"/>
<dbReference type="EMBL" id="QKWP01001064">
    <property type="protein sequence ID" value="RIB12063.1"/>
    <property type="molecule type" value="Genomic_DNA"/>
</dbReference>
<sequence>MFPKKRKADTQDKASFSNTARQSQSLSYPVQQSQISVQQSCSKSRELRPIQSDPTIPIIQPVPSTPTIQPNPIIQPIPIPSTPFIQPVPTILSVQPHQSYFQPIPPIHQYQYQSSPIPDLNTSLNFLELHINNNRSAILVALRTHFGLLHNDLLNDGIDAMMTVIFPNTSRRSRSVTPILSRSSSAENLKFSAESFKFLALDDWSSPLASVEPRDDYEFELHRDGLNLPLAYYENRRFPFVPRCSHDVPASFTKHGKPITSTKLCDDYAAYKEFPKWVAELFQNELHALFIRCRNLDDAKSNAIIKKFIKILVSEIGDQDFDDAASKFWAKSYEINDLFANLTADDVQKEWHQFLVNIDIEAIHGKSNSSNDFELLLLNVVRVGIWVVNFYDPKDAQSLFYNLNNDLYTVNLNVLTVSGWNVTTSIDLSRYTFHGNKGANFK</sequence>
<protein>
    <submittedName>
        <fullName evidence="2">Uncharacterized protein</fullName>
    </submittedName>
</protein>
<evidence type="ECO:0000313" key="2">
    <source>
        <dbReference type="EMBL" id="RIB12063.1"/>
    </source>
</evidence>